<evidence type="ECO:0000313" key="5">
    <source>
        <dbReference type="Proteomes" id="UP000321947"/>
    </source>
</evidence>
<reference evidence="4 5" key="1">
    <citation type="submission" date="2019-08" db="EMBL/GenBank/DDBJ databases">
        <title>Draft genome sequences of two oriental melons (Cucumis melo L. var makuwa).</title>
        <authorList>
            <person name="Kwon S.-Y."/>
        </authorList>
    </citation>
    <scope>NUCLEOTIDE SEQUENCE [LARGE SCALE GENOMIC DNA]</scope>
    <source>
        <strain evidence="5">cv. Chang Bougi</strain>
        <strain evidence="4">cv. SW 3</strain>
        <tissue evidence="2">Leaf</tissue>
    </source>
</reference>
<evidence type="ECO:0000313" key="3">
    <source>
        <dbReference type="EMBL" id="TYJ96329.1"/>
    </source>
</evidence>
<organism evidence="2 4">
    <name type="scientific">Cucumis melo var. makuwa</name>
    <name type="common">Oriental melon</name>
    <dbReference type="NCBI Taxonomy" id="1194695"/>
    <lineage>
        <taxon>Eukaryota</taxon>
        <taxon>Viridiplantae</taxon>
        <taxon>Streptophyta</taxon>
        <taxon>Embryophyta</taxon>
        <taxon>Tracheophyta</taxon>
        <taxon>Spermatophyta</taxon>
        <taxon>Magnoliopsida</taxon>
        <taxon>eudicotyledons</taxon>
        <taxon>Gunneridae</taxon>
        <taxon>Pentapetalae</taxon>
        <taxon>rosids</taxon>
        <taxon>fabids</taxon>
        <taxon>Cucurbitales</taxon>
        <taxon>Cucurbitaceae</taxon>
        <taxon>Benincaseae</taxon>
        <taxon>Cucumis</taxon>
    </lineage>
</organism>
<feature type="region of interest" description="Disordered" evidence="1">
    <location>
        <begin position="56"/>
        <end position="88"/>
    </location>
</feature>
<name>A0A5A7SN58_CUCMM</name>
<sequence>MKLFRQTHFRDGIFVLQIAEDANQMLELQSQPTPEDTQPLLGNEVCKTMLDRRPDYSKGIGWGPKPKARKTANASSVMTSCSHSTVEL</sequence>
<evidence type="ECO:0000313" key="4">
    <source>
        <dbReference type="Proteomes" id="UP000321393"/>
    </source>
</evidence>
<evidence type="ECO:0000313" key="2">
    <source>
        <dbReference type="EMBL" id="KAA0026083.1"/>
    </source>
</evidence>
<dbReference type="AlphaFoldDB" id="A0A5A7SN58"/>
<accession>A0A5A7SN58</accession>
<gene>
    <name evidence="3" type="ORF">E5676_scaffold1970G00360</name>
    <name evidence="2" type="ORF">E6C27_scaffold19G00140</name>
</gene>
<dbReference type="EMBL" id="SSTE01022979">
    <property type="protein sequence ID" value="KAA0026083.1"/>
    <property type="molecule type" value="Genomic_DNA"/>
</dbReference>
<dbReference type="EMBL" id="SSTD01019701">
    <property type="protein sequence ID" value="TYJ96329.1"/>
    <property type="molecule type" value="Genomic_DNA"/>
</dbReference>
<dbReference type="OrthoDB" id="1921870at2759"/>
<dbReference type="Proteomes" id="UP000321947">
    <property type="component" value="Unassembled WGS sequence"/>
</dbReference>
<dbReference type="Proteomes" id="UP000321393">
    <property type="component" value="Unassembled WGS sequence"/>
</dbReference>
<feature type="compositionally biased region" description="Polar residues" evidence="1">
    <location>
        <begin position="72"/>
        <end position="88"/>
    </location>
</feature>
<proteinExistence type="predicted"/>
<protein>
    <submittedName>
        <fullName evidence="2">CACTA en-spm transposon protein</fullName>
    </submittedName>
</protein>
<comment type="caution">
    <text evidence="2">The sequence shown here is derived from an EMBL/GenBank/DDBJ whole genome shotgun (WGS) entry which is preliminary data.</text>
</comment>
<evidence type="ECO:0000256" key="1">
    <source>
        <dbReference type="SAM" id="MobiDB-lite"/>
    </source>
</evidence>